<evidence type="ECO:0000313" key="2">
    <source>
        <dbReference type="EMBL" id="AXB55606.1"/>
    </source>
</evidence>
<keyword evidence="3" id="KW-1185">Reference proteome</keyword>
<keyword evidence="1" id="KW-0812">Transmembrane</keyword>
<gene>
    <name evidence="2" type="ORF">HYN86_02900</name>
</gene>
<evidence type="ECO:0000313" key="3">
    <source>
        <dbReference type="Proteomes" id="UP000251561"/>
    </source>
</evidence>
<name>A0A344LNW4_9FLAO</name>
<accession>A0A344LNW4</accession>
<dbReference type="RefSeq" id="WP_113676687.1">
    <property type="nucleotide sequence ID" value="NZ_CP030261.1"/>
</dbReference>
<organism evidence="2 3">
    <name type="scientific">Flavobacterium fluviale</name>
    <dbReference type="NCBI Taxonomy" id="2249356"/>
    <lineage>
        <taxon>Bacteria</taxon>
        <taxon>Pseudomonadati</taxon>
        <taxon>Bacteroidota</taxon>
        <taxon>Flavobacteriia</taxon>
        <taxon>Flavobacteriales</taxon>
        <taxon>Flavobacteriaceae</taxon>
        <taxon>Flavobacterium</taxon>
    </lineage>
</organism>
<proteinExistence type="predicted"/>
<reference evidence="2 3" key="1">
    <citation type="submission" date="2018-06" db="EMBL/GenBank/DDBJ databases">
        <title>Genome sequencing of Flavobacterium.</title>
        <authorList>
            <person name="Baek M.-G."/>
            <person name="Yi H."/>
        </authorList>
    </citation>
    <scope>NUCLEOTIDE SEQUENCE [LARGE SCALE GENOMIC DNA]</scope>
    <source>
        <strain evidence="2 3">HYN0086</strain>
    </source>
</reference>
<keyword evidence="1" id="KW-1133">Transmembrane helix</keyword>
<protein>
    <submittedName>
        <fullName evidence="2">Uncharacterized protein</fullName>
    </submittedName>
</protein>
<keyword evidence="1" id="KW-0472">Membrane</keyword>
<feature type="transmembrane region" description="Helical" evidence="1">
    <location>
        <begin position="80"/>
        <end position="102"/>
    </location>
</feature>
<dbReference type="KEGG" id="ffl:HYN86_02900"/>
<feature type="transmembrane region" description="Helical" evidence="1">
    <location>
        <begin position="12"/>
        <end position="35"/>
    </location>
</feature>
<dbReference type="AlphaFoldDB" id="A0A344LNW4"/>
<feature type="transmembrane region" description="Helical" evidence="1">
    <location>
        <begin position="122"/>
        <end position="144"/>
    </location>
</feature>
<feature type="transmembrane region" description="Helical" evidence="1">
    <location>
        <begin position="55"/>
        <end position="73"/>
    </location>
</feature>
<evidence type="ECO:0000256" key="1">
    <source>
        <dbReference type="SAM" id="Phobius"/>
    </source>
</evidence>
<sequence length="150" mass="17646">MEQTLKIKLFPLLLKLTITAIIIFIVTFIQIYWAMGSLSERSSSSCLDCSFSYDGYLMSFISSILLSIVFRFLSFLKNSYSIIFLQLLFLISIWFFWNYSIFVDRESSWSTFLFTEELLHTLTLSFLPISILSIITVFTLHYILKKYESK</sequence>
<dbReference type="Proteomes" id="UP000251561">
    <property type="component" value="Chromosome"/>
</dbReference>
<dbReference type="EMBL" id="CP030261">
    <property type="protein sequence ID" value="AXB55606.1"/>
    <property type="molecule type" value="Genomic_DNA"/>
</dbReference>